<dbReference type="EMBL" id="UYRT01083718">
    <property type="protein sequence ID" value="VDN27831.1"/>
    <property type="molecule type" value="Genomic_DNA"/>
</dbReference>
<dbReference type="CDD" id="cd02440">
    <property type="entry name" value="AdoMet_MTases"/>
    <property type="match status" value="1"/>
</dbReference>
<dbReference type="OrthoDB" id="2016285at2759"/>
<organism evidence="3">
    <name type="scientific">Gongylonema pulchrum</name>
    <dbReference type="NCBI Taxonomy" id="637853"/>
    <lineage>
        <taxon>Eukaryota</taxon>
        <taxon>Metazoa</taxon>
        <taxon>Ecdysozoa</taxon>
        <taxon>Nematoda</taxon>
        <taxon>Chromadorea</taxon>
        <taxon>Rhabditida</taxon>
        <taxon>Spirurina</taxon>
        <taxon>Spiruromorpha</taxon>
        <taxon>Spiruroidea</taxon>
        <taxon>Gongylonematidae</taxon>
        <taxon>Gongylonema</taxon>
    </lineage>
</organism>
<evidence type="ECO:0000313" key="1">
    <source>
        <dbReference type="EMBL" id="VDN27831.1"/>
    </source>
</evidence>
<reference evidence="1 2" key="2">
    <citation type="submission" date="2018-11" db="EMBL/GenBank/DDBJ databases">
        <authorList>
            <consortium name="Pathogen Informatics"/>
        </authorList>
    </citation>
    <scope>NUCLEOTIDE SEQUENCE [LARGE SCALE GENOMIC DNA]</scope>
</reference>
<evidence type="ECO:0000313" key="3">
    <source>
        <dbReference type="WBParaSite" id="GPUH_0001643001-mRNA-1"/>
    </source>
</evidence>
<name>A0A183E617_9BILA</name>
<dbReference type="Gene3D" id="3.40.50.150">
    <property type="entry name" value="Vaccinia Virus protein VP39"/>
    <property type="match status" value="1"/>
</dbReference>
<dbReference type="AlphaFoldDB" id="A0A183E617"/>
<dbReference type="GO" id="GO:0004766">
    <property type="term" value="F:spermidine synthase activity"/>
    <property type="evidence" value="ECO:0007669"/>
    <property type="project" value="TreeGrafter"/>
</dbReference>
<dbReference type="InterPro" id="IPR001045">
    <property type="entry name" value="Spermi_synthase"/>
</dbReference>
<dbReference type="Proteomes" id="UP000271098">
    <property type="component" value="Unassembled WGS sequence"/>
</dbReference>
<accession>A0A183E617</accession>
<keyword evidence="2" id="KW-1185">Reference proteome</keyword>
<gene>
    <name evidence="1" type="ORF">GPUH_LOCUS16408</name>
</gene>
<dbReference type="PANTHER" id="PTHR11558:SF11">
    <property type="entry name" value="SPERMIDINE SYNTHASE"/>
    <property type="match status" value="1"/>
</dbReference>
<dbReference type="InterPro" id="IPR029063">
    <property type="entry name" value="SAM-dependent_MTases_sf"/>
</dbReference>
<dbReference type="Pfam" id="PF01564">
    <property type="entry name" value="Spermine_synth"/>
    <property type="match status" value="1"/>
</dbReference>
<evidence type="ECO:0000313" key="2">
    <source>
        <dbReference type="Proteomes" id="UP000271098"/>
    </source>
</evidence>
<dbReference type="PANTHER" id="PTHR11558">
    <property type="entry name" value="SPERMIDINE/SPERMINE SYNTHASE"/>
    <property type="match status" value="1"/>
</dbReference>
<dbReference type="GO" id="GO:0005829">
    <property type="term" value="C:cytosol"/>
    <property type="evidence" value="ECO:0007669"/>
    <property type="project" value="TreeGrafter"/>
</dbReference>
<dbReference type="GO" id="GO:0008295">
    <property type="term" value="P:spermidine biosynthetic process"/>
    <property type="evidence" value="ECO:0007669"/>
    <property type="project" value="TreeGrafter"/>
</dbReference>
<reference evidence="3" key="1">
    <citation type="submission" date="2016-06" db="UniProtKB">
        <authorList>
            <consortium name="WormBaseParasite"/>
        </authorList>
    </citation>
    <scope>IDENTIFICATION</scope>
</reference>
<proteinExistence type="predicted"/>
<sequence length="186" mass="20598">MIAGLDTLLLPVNHSRLVNSYVQAMITLTFASGTLPLQNGPKMLNILSIGLGTGILNSFLHDNFSNFNITVVEIDPKIYELSKKYFGLTEDSRQRVLLADALKYLQQLSSQSKYDVIYIDPCYNKQVHGLVCPIEAFTQKRNLQLAKQALPKTGASIPRRILVAEGNRPPLATRSTCINLIIPTAI</sequence>
<dbReference type="SUPFAM" id="SSF53335">
    <property type="entry name" value="S-adenosyl-L-methionine-dependent methyltransferases"/>
    <property type="match status" value="1"/>
</dbReference>
<dbReference type="WBParaSite" id="GPUH_0001643001-mRNA-1">
    <property type="protein sequence ID" value="GPUH_0001643001-mRNA-1"/>
    <property type="gene ID" value="GPUH_0001643001"/>
</dbReference>
<protein>
    <submittedName>
        <fullName evidence="3">PABS domain-containing protein</fullName>
    </submittedName>
</protein>